<evidence type="ECO:0000256" key="5">
    <source>
        <dbReference type="ARBA" id="ARBA00022839"/>
    </source>
</evidence>
<dbReference type="Proteomes" id="UP000295765">
    <property type="component" value="Unassembled WGS sequence"/>
</dbReference>
<dbReference type="GO" id="GO:0006308">
    <property type="term" value="P:DNA catabolic process"/>
    <property type="evidence" value="ECO:0007669"/>
    <property type="project" value="UniProtKB-UniRule"/>
</dbReference>
<keyword evidence="8" id="KW-1185">Reference proteome</keyword>
<name>A0A4R2LR61_9GAMM</name>
<dbReference type="EC" id="3.1.11.6" evidence="6"/>
<dbReference type="OrthoDB" id="9801128at2"/>
<dbReference type="NCBIfam" id="NF002140">
    <property type="entry name" value="PRK00977.1-4"/>
    <property type="match status" value="1"/>
</dbReference>
<dbReference type="EMBL" id="SLWY01000006">
    <property type="protein sequence ID" value="TCO82081.1"/>
    <property type="molecule type" value="Genomic_DNA"/>
</dbReference>
<dbReference type="GO" id="GO:0008855">
    <property type="term" value="F:exodeoxyribonuclease VII activity"/>
    <property type="evidence" value="ECO:0007669"/>
    <property type="project" value="UniProtKB-UniRule"/>
</dbReference>
<evidence type="ECO:0000313" key="7">
    <source>
        <dbReference type="EMBL" id="TCO82081.1"/>
    </source>
</evidence>
<dbReference type="InterPro" id="IPR037004">
    <property type="entry name" value="Exonuc_VII_ssu_sf"/>
</dbReference>
<dbReference type="HAMAP" id="MF_00337">
    <property type="entry name" value="Exonuc_7_S"/>
    <property type="match status" value="1"/>
</dbReference>
<evidence type="ECO:0000256" key="6">
    <source>
        <dbReference type="HAMAP-Rule" id="MF_00337"/>
    </source>
</evidence>
<organism evidence="7 8">
    <name type="scientific">Plasticicumulans lactativorans</name>
    <dbReference type="NCBI Taxonomy" id="1133106"/>
    <lineage>
        <taxon>Bacteria</taxon>
        <taxon>Pseudomonadati</taxon>
        <taxon>Pseudomonadota</taxon>
        <taxon>Gammaproteobacteria</taxon>
        <taxon>Candidatus Competibacteraceae</taxon>
        <taxon>Plasticicumulans</taxon>
    </lineage>
</organism>
<keyword evidence="4 6" id="KW-0378">Hydrolase</keyword>
<comment type="similarity">
    <text evidence="1 6">Belongs to the XseB family.</text>
</comment>
<dbReference type="GO" id="GO:0009318">
    <property type="term" value="C:exodeoxyribonuclease VII complex"/>
    <property type="evidence" value="ECO:0007669"/>
    <property type="project" value="UniProtKB-UniRule"/>
</dbReference>
<evidence type="ECO:0000256" key="3">
    <source>
        <dbReference type="ARBA" id="ARBA00022722"/>
    </source>
</evidence>
<dbReference type="AlphaFoldDB" id="A0A4R2LR61"/>
<dbReference type="Pfam" id="PF02609">
    <property type="entry name" value="Exonuc_VII_S"/>
    <property type="match status" value="1"/>
</dbReference>
<evidence type="ECO:0000256" key="1">
    <source>
        <dbReference type="ARBA" id="ARBA00009998"/>
    </source>
</evidence>
<dbReference type="SUPFAM" id="SSF116842">
    <property type="entry name" value="XseB-like"/>
    <property type="match status" value="1"/>
</dbReference>
<evidence type="ECO:0000313" key="8">
    <source>
        <dbReference type="Proteomes" id="UP000295765"/>
    </source>
</evidence>
<gene>
    <name evidence="6" type="primary">xseB</name>
    <name evidence="7" type="ORF">EV699_106178</name>
</gene>
<dbReference type="NCBIfam" id="TIGR01280">
    <property type="entry name" value="xseB"/>
    <property type="match status" value="1"/>
</dbReference>
<comment type="catalytic activity">
    <reaction evidence="6">
        <text>Exonucleolytic cleavage in either 5'- to 3'- or 3'- to 5'-direction to yield nucleoside 5'-phosphates.</text>
        <dbReference type="EC" id="3.1.11.6"/>
    </reaction>
</comment>
<keyword evidence="2 6" id="KW-0963">Cytoplasm</keyword>
<dbReference type="PANTHER" id="PTHR34137">
    <property type="entry name" value="EXODEOXYRIBONUCLEASE 7 SMALL SUBUNIT"/>
    <property type="match status" value="1"/>
</dbReference>
<keyword evidence="3 6" id="KW-0540">Nuclease</keyword>
<sequence>MASKKAAVPDLETALTELETLVETLERGDLGLEDALKQFERGMELSRVCQVALASAEQRVELLQNRAGEEALVPFGAPAQD</sequence>
<dbReference type="GO" id="GO:0005829">
    <property type="term" value="C:cytosol"/>
    <property type="evidence" value="ECO:0007669"/>
    <property type="project" value="TreeGrafter"/>
</dbReference>
<reference evidence="7 8" key="1">
    <citation type="submission" date="2019-03" db="EMBL/GenBank/DDBJ databases">
        <title>Genomic Encyclopedia of Type Strains, Phase IV (KMG-IV): sequencing the most valuable type-strain genomes for metagenomic binning, comparative biology and taxonomic classification.</title>
        <authorList>
            <person name="Goeker M."/>
        </authorList>
    </citation>
    <scope>NUCLEOTIDE SEQUENCE [LARGE SCALE GENOMIC DNA]</scope>
    <source>
        <strain evidence="7 8">DSM 25287</strain>
    </source>
</reference>
<protein>
    <recommendedName>
        <fullName evidence="6">Exodeoxyribonuclease 7 small subunit</fullName>
        <ecNumber evidence="6">3.1.11.6</ecNumber>
    </recommendedName>
    <alternativeName>
        <fullName evidence="6">Exodeoxyribonuclease VII small subunit</fullName>
        <shortName evidence="6">Exonuclease VII small subunit</shortName>
    </alternativeName>
</protein>
<keyword evidence="5 6" id="KW-0269">Exonuclease</keyword>
<dbReference type="InterPro" id="IPR003761">
    <property type="entry name" value="Exonuc_VII_S"/>
</dbReference>
<dbReference type="Gene3D" id="1.10.287.1040">
    <property type="entry name" value="Exonuclease VII, small subunit"/>
    <property type="match status" value="1"/>
</dbReference>
<comment type="function">
    <text evidence="6">Bidirectionally degrades single-stranded DNA into large acid-insoluble oligonucleotides, which are then degraded further into small acid-soluble oligonucleotides.</text>
</comment>
<accession>A0A4R2LR61</accession>
<evidence type="ECO:0000256" key="2">
    <source>
        <dbReference type="ARBA" id="ARBA00022490"/>
    </source>
</evidence>
<comment type="subunit">
    <text evidence="6">Heterooligomer composed of large and small subunits.</text>
</comment>
<comment type="subcellular location">
    <subcellularLocation>
        <location evidence="6">Cytoplasm</location>
    </subcellularLocation>
</comment>
<comment type="caution">
    <text evidence="7">The sequence shown here is derived from an EMBL/GenBank/DDBJ whole genome shotgun (WGS) entry which is preliminary data.</text>
</comment>
<proteinExistence type="inferred from homology"/>
<dbReference type="RefSeq" id="WP_132540416.1">
    <property type="nucleotide sequence ID" value="NZ_SLWY01000006.1"/>
</dbReference>
<evidence type="ECO:0000256" key="4">
    <source>
        <dbReference type="ARBA" id="ARBA00022801"/>
    </source>
</evidence>
<dbReference type="PANTHER" id="PTHR34137:SF1">
    <property type="entry name" value="EXODEOXYRIBONUCLEASE 7 SMALL SUBUNIT"/>
    <property type="match status" value="1"/>
</dbReference>